<dbReference type="Proteomes" id="UP001285441">
    <property type="component" value="Unassembled WGS sequence"/>
</dbReference>
<dbReference type="PANTHER" id="PTHR22767">
    <property type="entry name" value="N-TERMINAL ACETYLTRANSFERASE-RELATED"/>
    <property type="match status" value="1"/>
</dbReference>
<keyword evidence="3" id="KW-1185">Reference proteome</keyword>
<protein>
    <submittedName>
        <fullName evidence="2">N-acetyltransferase B complex non catalytic subunit-domain-containing protein</fullName>
    </submittedName>
</protein>
<evidence type="ECO:0000313" key="2">
    <source>
        <dbReference type="EMBL" id="KAK3384911.1"/>
    </source>
</evidence>
<dbReference type="Pfam" id="PF09797">
    <property type="entry name" value="NatB_MDM20"/>
    <property type="match status" value="1"/>
</dbReference>
<dbReference type="PANTHER" id="PTHR22767:SF3">
    <property type="entry name" value="N-ALPHA-ACETYLTRANSFERASE 25, NATB AUXILIARY SUBUNIT"/>
    <property type="match status" value="1"/>
</dbReference>
<evidence type="ECO:0000256" key="1">
    <source>
        <dbReference type="ARBA" id="ARBA00006298"/>
    </source>
</evidence>
<organism evidence="2 3">
    <name type="scientific">Podospora didyma</name>
    <dbReference type="NCBI Taxonomy" id="330526"/>
    <lineage>
        <taxon>Eukaryota</taxon>
        <taxon>Fungi</taxon>
        <taxon>Dikarya</taxon>
        <taxon>Ascomycota</taxon>
        <taxon>Pezizomycotina</taxon>
        <taxon>Sordariomycetes</taxon>
        <taxon>Sordariomycetidae</taxon>
        <taxon>Sordariales</taxon>
        <taxon>Podosporaceae</taxon>
        <taxon>Podospora</taxon>
    </lineage>
</organism>
<evidence type="ECO:0000313" key="3">
    <source>
        <dbReference type="Proteomes" id="UP001285441"/>
    </source>
</evidence>
<reference evidence="2" key="2">
    <citation type="submission" date="2023-06" db="EMBL/GenBank/DDBJ databases">
        <authorList>
            <consortium name="Lawrence Berkeley National Laboratory"/>
            <person name="Haridas S."/>
            <person name="Hensen N."/>
            <person name="Bonometti L."/>
            <person name="Westerberg I."/>
            <person name="Brannstrom I.O."/>
            <person name="Guillou S."/>
            <person name="Cros-Aarteil S."/>
            <person name="Calhoun S."/>
            <person name="Kuo A."/>
            <person name="Mondo S."/>
            <person name="Pangilinan J."/>
            <person name="Riley R."/>
            <person name="LaButti K."/>
            <person name="Andreopoulos B."/>
            <person name="Lipzen A."/>
            <person name="Chen C."/>
            <person name="Yanf M."/>
            <person name="Daum C."/>
            <person name="Ng V."/>
            <person name="Clum A."/>
            <person name="Steindorff A."/>
            <person name="Ohm R."/>
            <person name="Martin F."/>
            <person name="Silar P."/>
            <person name="Natvig D."/>
            <person name="Lalanne C."/>
            <person name="Gautier V."/>
            <person name="Ament-velasquez S.L."/>
            <person name="Kruys A."/>
            <person name="Hutchinson M.I."/>
            <person name="Powell A.J."/>
            <person name="Barry K."/>
            <person name="Miller A.N."/>
            <person name="Grigoriev I.V."/>
            <person name="Debuchy R."/>
            <person name="Gladieux P."/>
            <person name="Thoren M.H."/>
            <person name="Johannesson H."/>
        </authorList>
    </citation>
    <scope>NUCLEOTIDE SEQUENCE</scope>
    <source>
        <strain evidence="2">CBS 232.78</strain>
    </source>
</reference>
<sequence length="1009" mass="112836">MSSYARYGRPTLKNSVDLQLQNAFSDGNWSTVIRLADKRAKTLKDPYYEAIKISAESQLDGAADKCAVLVALDDLVRQKAVPDADTLELYEWAAQDFLRIDLQYAEAIGPLRARWVKANPKNPFALQCLQACLEFWDLVSAQQIAATLDKAYAKSSDRKYMFWSITLTFLLSISTQCTDASRKIYCMLVLKQLERAADITENSSKVEPQDRGLLTEEEICLYYRVLLVHGTKSDFITRMQSPRLGAISQLREGHKLLLWETLDTLEGWAEWDHIYDLCREALNLGIDGVTHPFLVCDWRVWKRFATAASKARDSEAALGEVQSILKKFIAMSTGAPAMYKKNISLALLETTFRIPAALLSPNSDQRGLSPRVIQIGLFLDQYFDKLSAFDDVKDYVAELTIEEVKSFLEHVLPKILDEKPGKLSQITLKSLEIKLRYLLTTCPQTLSHHPTVVDGQEQHKPYQCRLCSNLTSFPCEHCLNKIIISAADTYGKMADSDLGDAIPHLDKDPRLDLALVMGLSLLKLAGLQPRTSGLAWPPLQGVKPGLFFQAVLLLDTQLQATPSDSALRLLLVQLYLLLGCTSYAYQLWQPMDVKRTIQDALSPLFFDRISTLSPGLFQGTRPLMDPLRSYYGGNLRDNCPVRIWDAFSSGSYTSIIDISEYDSKLRRSCTLMMTMVEERRATRCFGGKLDYDIDDHPLAASISDSTTLTNKTDYGSFPHLESLHGAPIQEFVRLGPELSNTRSHLSFLSEQYLDLLSFKPPKDYRPAKANEAALRDRTYIDERLAQLNSSLADYLHQPSTPSLLTGAELSYYTLTSMLAAVLLTSLTIAKTDSAAKTPLSLLSSSIRSALTGLRTSYFSSPNPAMSPTCFSLTNMHILAQLREAAVAAKHTAAFALTFHDKELARDRSGKSGLHRDAVAEMKALEMVAGKMLQEVKTHVQKLKESLGRGGWLDRMLDWIFGGDESGEDDQVKKAVQEVVNSGPGAEDWVGRVLESWRETVKGWGMVRME</sequence>
<comment type="caution">
    <text evidence="2">The sequence shown here is derived from an EMBL/GenBank/DDBJ whole genome shotgun (WGS) entry which is preliminary data.</text>
</comment>
<accession>A0AAE0NNR2</accession>
<dbReference type="GO" id="GO:0031416">
    <property type="term" value="C:NatB complex"/>
    <property type="evidence" value="ECO:0007669"/>
    <property type="project" value="TreeGrafter"/>
</dbReference>
<comment type="similarity">
    <text evidence="1">Belongs to the MDM20/NAA25 family.</text>
</comment>
<reference evidence="2" key="1">
    <citation type="journal article" date="2023" name="Mol. Phylogenet. Evol.">
        <title>Genome-scale phylogeny and comparative genomics of the fungal order Sordariales.</title>
        <authorList>
            <person name="Hensen N."/>
            <person name="Bonometti L."/>
            <person name="Westerberg I."/>
            <person name="Brannstrom I.O."/>
            <person name="Guillou S."/>
            <person name="Cros-Aarteil S."/>
            <person name="Calhoun S."/>
            <person name="Haridas S."/>
            <person name="Kuo A."/>
            <person name="Mondo S."/>
            <person name="Pangilinan J."/>
            <person name="Riley R."/>
            <person name="LaButti K."/>
            <person name="Andreopoulos B."/>
            <person name="Lipzen A."/>
            <person name="Chen C."/>
            <person name="Yan M."/>
            <person name="Daum C."/>
            <person name="Ng V."/>
            <person name="Clum A."/>
            <person name="Steindorff A."/>
            <person name="Ohm R.A."/>
            <person name="Martin F."/>
            <person name="Silar P."/>
            <person name="Natvig D.O."/>
            <person name="Lalanne C."/>
            <person name="Gautier V."/>
            <person name="Ament-Velasquez S.L."/>
            <person name="Kruys A."/>
            <person name="Hutchinson M.I."/>
            <person name="Powell A.J."/>
            <person name="Barry K."/>
            <person name="Miller A.N."/>
            <person name="Grigoriev I.V."/>
            <person name="Debuchy R."/>
            <person name="Gladieux P."/>
            <person name="Hiltunen Thoren M."/>
            <person name="Johannesson H."/>
        </authorList>
    </citation>
    <scope>NUCLEOTIDE SEQUENCE</scope>
    <source>
        <strain evidence="2">CBS 232.78</strain>
    </source>
</reference>
<proteinExistence type="inferred from homology"/>
<dbReference type="EMBL" id="JAULSW010000004">
    <property type="protein sequence ID" value="KAK3384911.1"/>
    <property type="molecule type" value="Genomic_DNA"/>
</dbReference>
<dbReference type="InterPro" id="IPR019183">
    <property type="entry name" value="NAA25_NatB_aux_su"/>
</dbReference>
<gene>
    <name evidence="2" type="ORF">B0H63DRAFT_471875</name>
</gene>
<name>A0AAE0NNR2_9PEZI</name>
<dbReference type="AlphaFoldDB" id="A0AAE0NNR2"/>